<dbReference type="GO" id="GO:0015562">
    <property type="term" value="F:efflux transmembrane transporter activity"/>
    <property type="evidence" value="ECO:0007669"/>
    <property type="project" value="InterPro"/>
</dbReference>
<evidence type="ECO:0000256" key="2">
    <source>
        <dbReference type="ARBA" id="ARBA00022448"/>
    </source>
</evidence>
<keyword evidence="2" id="KW-0813">Transport</keyword>
<evidence type="ECO:0000313" key="7">
    <source>
        <dbReference type="EMBL" id="GAI70663.1"/>
    </source>
</evidence>
<dbReference type="GO" id="GO:1990281">
    <property type="term" value="C:efflux pump complex"/>
    <property type="evidence" value="ECO:0007669"/>
    <property type="project" value="TreeGrafter"/>
</dbReference>
<keyword evidence="3" id="KW-1134">Transmembrane beta strand</keyword>
<evidence type="ECO:0000256" key="1">
    <source>
        <dbReference type="ARBA" id="ARBA00004442"/>
    </source>
</evidence>
<comment type="caution">
    <text evidence="7">The sequence shown here is derived from an EMBL/GenBank/DDBJ whole genome shotgun (WGS) entry which is preliminary data.</text>
</comment>
<comment type="subcellular location">
    <subcellularLocation>
        <location evidence="1">Cell outer membrane</location>
    </subcellularLocation>
</comment>
<protein>
    <recommendedName>
        <fullName evidence="8">Outer membrane efflux protein</fullName>
    </recommendedName>
</protein>
<keyword evidence="6" id="KW-0998">Cell outer membrane</keyword>
<dbReference type="GO" id="GO:0009279">
    <property type="term" value="C:cell outer membrane"/>
    <property type="evidence" value="ECO:0007669"/>
    <property type="project" value="UniProtKB-SubCell"/>
</dbReference>
<dbReference type="PANTHER" id="PTHR30026">
    <property type="entry name" value="OUTER MEMBRANE PROTEIN TOLC"/>
    <property type="match status" value="1"/>
</dbReference>
<dbReference type="EMBL" id="BARW01003759">
    <property type="protein sequence ID" value="GAI70663.1"/>
    <property type="molecule type" value="Genomic_DNA"/>
</dbReference>
<name>X1QQZ5_9ZZZZ</name>
<reference evidence="7" key="1">
    <citation type="journal article" date="2014" name="Front. Microbiol.">
        <title>High frequency of phylogenetically diverse reductive dehalogenase-homologous genes in deep subseafloor sedimentary metagenomes.</title>
        <authorList>
            <person name="Kawai M."/>
            <person name="Futagami T."/>
            <person name="Toyoda A."/>
            <person name="Takaki Y."/>
            <person name="Nishi S."/>
            <person name="Hori S."/>
            <person name="Arai W."/>
            <person name="Tsubouchi T."/>
            <person name="Morono Y."/>
            <person name="Uchiyama I."/>
            <person name="Ito T."/>
            <person name="Fujiyama A."/>
            <person name="Inagaki F."/>
            <person name="Takami H."/>
        </authorList>
    </citation>
    <scope>NUCLEOTIDE SEQUENCE</scope>
    <source>
        <strain evidence="7">Expedition CK06-06</strain>
    </source>
</reference>
<dbReference type="GO" id="GO:0015288">
    <property type="term" value="F:porin activity"/>
    <property type="evidence" value="ECO:0007669"/>
    <property type="project" value="TreeGrafter"/>
</dbReference>
<dbReference type="PANTHER" id="PTHR30026:SF20">
    <property type="entry name" value="OUTER MEMBRANE PROTEIN TOLC"/>
    <property type="match status" value="1"/>
</dbReference>
<sequence>EKRQFELGLRTSTDVLQAQTNFADAQSAEILALAEYQIALVDLAYATGTLLGAAKVQWEPIVPQSNIK</sequence>
<keyword evidence="4" id="KW-0812">Transmembrane</keyword>
<feature type="non-terminal residue" evidence="7">
    <location>
        <position position="1"/>
    </location>
</feature>
<dbReference type="InterPro" id="IPR051906">
    <property type="entry name" value="TolC-like"/>
</dbReference>
<evidence type="ECO:0000256" key="6">
    <source>
        <dbReference type="ARBA" id="ARBA00023237"/>
    </source>
</evidence>
<keyword evidence="5" id="KW-0472">Membrane</keyword>
<evidence type="ECO:0000256" key="4">
    <source>
        <dbReference type="ARBA" id="ARBA00022692"/>
    </source>
</evidence>
<gene>
    <name evidence="7" type="ORF">S12H4_09325</name>
</gene>
<evidence type="ECO:0000256" key="5">
    <source>
        <dbReference type="ARBA" id="ARBA00023136"/>
    </source>
</evidence>
<dbReference type="AlphaFoldDB" id="X1QQZ5"/>
<organism evidence="7">
    <name type="scientific">marine sediment metagenome</name>
    <dbReference type="NCBI Taxonomy" id="412755"/>
    <lineage>
        <taxon>unclassified sequences</taxon>
        <taxon>metagenomes</taxon>
        <taxon>ecological metagenomes</taxon>
    </lineage>
</organism>
<dbReference type="SUPFAM" id="SSF56954">
    <property type="entry name" value="Outer membrane efflux proteins (OEP)"/>
    <property type="match status" value="1"/>
</dbReference>
<evidence type="ECO:0000256" key="3">
    <source>
        <dbReference type="ARBA" id="ARBA00022452"/>
    </source>
</evidence>
<proteinExistence type="predicted"/>
<evidence type="ECO:0008006" key="8">
    <source>
        <dbReference type="Google" id="ProtNLM"/>
    </source>
</evidence>
<accession>X1QQZ5</accession>
<dbReference type="Gene3D" id="1.20.1600.10">
    <property type="entry name" value="Outer membrane efflux proteins (OEP)"/>
    <property type="match status" value="1"/>
</dbReference>
<dbReference type="Pfam" id="PF02321">
    <property type="entry name" value="OEP"/>
    <property type="match status" value="1"/>
</dbReference>
<dbReference type="InterPro" id="IPR003423">
    <property type="entry name" value="OMP_efflux"/>
</dbReference>